<comment type="pathway">
    <text evidence="2">Amino-acid biosynthesis; L-lysine biosynthesis via DAP pathway; (S)-tetrahydrodipicolinate from L-aspartate: step 2/4.</text>
</comment>
<evidence type="ECO:0000256" key="14">
    <source>
        <dbReference type="ARBA" id="ARBA00047891"/>
    </source>
</evidence>
<dbReference type="GO" id="GO:0051287">
    <property type="term" value="F:NAD binding"/>
    <property type="evidence" value="ECO:0007669"/>
    <property type="project" value="InterPro"/>
</dbReference>
<keyword evidence="12" id="KW-0457">Lysine biosynthesis</keyword>
<evidence type="ECO:0000256" key="10">
    <source>
        <dbReference type="ARBA" id="ARBA00022915"/>
    </source>
</evidence>
<name>A0A1G6Z2T2_9ACTN</name>
<dbReference type="EMBL" id="FNAD01000010">
    <property type="protein sequence ID" value="SDD96603.1"/>
    <property type="molecule type" value="Genomic_DNA"/>
</dbReference>
<dbReference type="EC" id="1.2.1.11" evidence="6 15"/>
<evidence type="ECO:0000256" key="2">
    <source>
        <dbReference type="ARBA" id="ARBA00005076"/>
    </source>
</evidence>
<evidence type="ECO:0000313" key="19">
    <source>
        <dbReference type="Proteomes" id="UP000198949"/>
    </source>
</evidence>
<dbReference type="Proteomes" id="UP000198949">
    <property type="component" value="Unassembled WGS sequence"/>
</dbReference>
<dbReference type="PIRSF" id="PIRSF000148">
    <property type="entry name" value="ASA_dh"/>
    <property type="match status" value="1"/>
</dbReference>
<keyword evidence="13" id="KW-0486">Methionine biosynthesis</keyword>
<dbReference type="SUPFAM" id="SSF55347">
    <property type="entry name" value="Glyceraldehyde-3-phosphate dehydrogenase-like, C-terminal domain"/>
    <property type="match status" value="1"/>
</dbReference>
<dbReference type="SMART" id="SM00859">
    <property type="entry name" value="Semialdhyde_dh"/>
    <property type="match status" value="1"/>
</dbReference>
<proteinExistence type="inferred from homology"/>
<dbReference type="GO" id="GO:0050661">
    <property type="term" value="F:NADP binding"/>
    <property type="evidence" value="ECO:0007669"/>
    <property type="project" value="InterPro"/>
</dbReference>
<dbReference type="InterPro" id="IPR012280">
    <property type="entry name" value="Semialdhyde_DH_dimer_dom"/>
</dbReference>
<dbReference type="UniPathway" id="UPA00034">
    <property type="reaction ID" value="UER00016"/>
</dbReference>
<evidence type="ECO:0000256" key="3">
    <source>
        <dbReference type="ARBA" id="ARBA00005097"/>
    </source>
</evidence>
<dbReference type="GO" id="GO:0009089">
    <property type="term" value="P:lysine biosynthetic process via diaminopimelate"/>
    <property type="evidence" value="ECO:0007669"/>
    <property type="project" value="UniProtKB-UniRule"/>
</dbReference>
<evidence type="ECO:0000256" key="6">
    <source>
        <dbReference type="ARBA" id="ARBA00013120"/>
    </source>
</evidence>
<dbReference type="UniPathway" id="UPA00051">
    <property type="reaction ID" value="UER00464"/>
</dbReference>
<dbReference type="GO" id="GO:0009088">
    <property type="term" value="P:threonine biosynthetic process"/>
    <property type="evidence" value="ECO:0007669"/>
    <property type="project" value="UniProtKB-UniRule"/>
</dbReference>
<dbReference type="Pfam" id="PF01118">
    <property type="entry name" value="Semialdhyde_dh"/>
    <property type="match status" value="1"/>
</dbReference>
<dbReference type="GO" id="GO:0019877">
    <property type="term" value="P:diaminopimelate biosynthetic process"/>
    <property type="evidence" value="ECO:0007669"/>
    <property type="project" value="UniProtKB-KW"/>
</dbReference>
<dbReference type="PROSITE" id="PS01103">
    <property type="entry name" value="ASD"/>
    <property type="match status" value="1"/>
</dbReference>
<dbReference type="Gene3D" id="3.40.50.720">
    <property type="entry name" value="NAD(P)-binding Rossmann-like Domain"/>
    <property type="match status" value="1"/>
</dbReference>
<dbReference type="CDD" id="cd18131">
    <property type="entry name" value="ASADH_C_bac_euk_like"/>
    <property type="match status" value="1"/>
</dbReference>
<comment type="catalytic activity">
    <reaction evidence="14">
        <text>L-aspartate 4-semialdehyde + phosphate + NADP(+) = 4-phospho-L-aspartate + NADPH + H(+)</text>
        <dbReference type="Rhea" id="RHEA:24284"/>
        <dbReference type="ChEBI" id="CHEBI:15378"/>
        <dbReference type="ChEBI" id="CHEBI:43474"/>
        <dbReference type="ChEBI" id="CHEBI:57535"/>
        <dbReference type="ChEBI" id="CHEBI:57783"/>
        <dbReference type="ChEBI" id="CHEBI:58349"/>
        <dbReference type="ChEBI" id="CHEBI:537519"/>
        <dbReference type="EC" id="1.2.1.11"/>
    </reaction>
</comment>
<dbReference type="InterPro" id="IPR000319">
    <property type="entry name" value="Asp-semialdehyde_DH_CS"/>
</dbReference>
<comment type="pathway">
    <text evidence="3">Amino-acid biosynthesis; L-threonine biosynthesis; L-threonine from L-aspartate: step 2/5.</text>
</comment>
<dbReference type="PANTHER" id="PTHR46278">
    <property type="entry name" value="DEHYDROGENASE, PUTATIVE-RELATED"/>
    <property type="match status" value="1"/>
</dbReference>
<reference evidence="19" key="1">
    <citation type="submission" date="2016-10" db="EMBL/GenBank/DDBJ databases">
        <authorList>
            <person name="Varghese N."/>
            <person name="Submissions S."/>
        </authorList>
    </citation>
    <scope>NUCLEOTIDE SEQUENCE [LARGE SCALE GENOMIC DNA]</scope>
    <source>
        <strain evidence="19">CGMCC 4.3516</strain>
    </source>
</reference>
<evidence type="ECO:0000256" key="1">
    <source>
        <dbReference type="ARBA" id="ARBA00005021"/>
    </source>
</evidence>
<feature type="active site" description="Proton acceptor" evidence="16">
    <location>
        <position position="258"/>
    </location>
</feature>
<dbReference type="GO" id="GO:0009097">
    <property type="term" value="P:isoleucine biosynthetic process"/>
    <property type="evidence" value="ECO:0007669"/>
    <property type="project" value="UniProtKB-UniRule"/>
</dbReference>
<comment type="pathway">
    <text evidence="1">Amino-acid biosynthesis; L-methionine biosynthesis via de novo pathway; L-homoserine from L-aspartate: step 2/3.</text>
</comment>
<dbReference type="GO" id="GO:0046983">
    <property type="term" value="F:protein dimerization activity"/>
    <property type="evidence" value="ECO:0007669"/>
    <property type="project" value="InterPro"/>
</dbReference>
<protein>
    <recommendedName>
        <fullName evidence="6 15">Aspartate-semialdehyde dehydrogenase</fullName>
        <ecNumber evidence="6 15">1.2.1.11</ecNumber>
    </recommendedName>
</protein>
<dbReference type="RefSeq" id="WP_091037663.1">
    <property type="nucleotide sequence ID" value="NZ_FNAD01000010.1"/>
</dbReference>
<evidence type="ECO:0000256" key="9">
    <source>
        <dbReference type="ARBA" id="ARBA00022857"/>
    </source>
</evidence>
<dbReference type="InterPro" id="IPR036291">
    <property type="entry name" value="NAD(P)-bd_dom_sf"/>
</dbReference>
<keyword evidence="8" id="KW-0791">Threonine biosynthesis</keyword>
<keyword evidence="11" id="KW-0560">Oxidoreductase</keyword>
<evidence type="ECO:0000256" key="16">
    <source>
        <dbReference type="PIRSR" id="PIRSR000148-1"/>
    </source>
</evidence>
<dbReference type="InterPro" id="IPR005986">
    <property type="entry name" value="Asp_semialdehyde_DH_beta"/>
</dbReference>
<keyword evidence="7" id="KW-0028">Amino-acid biosynthesis</keyword>
<dbReference type="NCBIfam" id="NF011456">
    <property type="entry name" value="PRK14874.1"/>
    <property type="match status" value="1"/>
</dbReference>
<comment type="similarity">
    <text evidence="4">Belongs to the aspartate-semialdehyde dehydrogenase family.</text>
</comment>
<gene>
    <name evidence="18" type="ORF">SAMN05216270_1107</name>
</gene>
<evidence type="ECO:0000256" key="5">
    <source>
        <dbReference type="ARBA" id="ARBA00011738"/>
    </source>
</evidence>
<organism evidence="18 19">
    <name type="scientific">Glycomyces harbinensis</name>
    <dbReference type="NCBI Taxonomy" id="58114"/>
    <lineage>
        <taxon>Bacteria</taxon>
        <taxon>Bacillati</taxon>
        <taxon>Actinomycetota</taxon>
        <taxon>Actinomycetes</taxon>
        <taxon>Glycomycetales</taxon>
        <taxon>Glycomycetaceae</taxon>
        <taxon>Glycomyces</taxon>
    </lineage>
</organism>
<dbReference type="NCBIfam" id="TIGR01296">
    <property type="entry name" value="asd_B"/>
    <property type="match status" value="1"/>
</dbReference>
<evidence type="ECO:0000256" key="15">
    <source>
        <dbReference type="NCBIfam" id="TIGR01296"/>
    </source>
</evidence>
<keyword evidence="9" id="KW-0521">NADP</keyword>
<sequence>MGRKLNVAIVGATGVVGSIMRRLIAAERGNWGEVRLIASARSAGKLLQVGDETIEVQAIGADVFDGIDIAHFDLPDDVSAEWVPVAAAKGVVVIDKSGYFRMDPDVPLVCREANAEAALHRPKGIIANANCTTLALIPTLAALDEHFGLVSMSVASYQAASGSGKEGLEALYAQVQKLIGADRVGTETGDVRAILGEDFNAPFGAPLALNVVPKVGGWKDDGWTSEELKVRNESRKILGLPDLKVASTCVRVPVAVGHSQVVHATFDREVTVDEARRVLNAAEGVDVVDDPANMVFPMPIDSVGKGGTQVGRIRQSIDFPNSLEFFVVADNLMKGAALNSIETADLVRRELEAAQA</sequence>
<dbReference type="GO" id="GO:0004073">
    <property type="term" value="F:aspartate-semialdehyde dehydrogenase activity"/>
    <property type="evidence" value="ECO:0007669"/>
    <property type="project" value="UniProtKB-UniRule"/>
</dbReference>
<feature type="domain" description="Semialdehyde dehydrogenase NAD-binding" evidence="17">
    <location>
        <begin position="6"/>
        <end position="121"/>
    </location>
</feature>
<dbReference type="SUPFAM" id="SSF51735">
    <property type="entry name" value="NAD(P)-binding Rossmann-fold domains"/>
    <property type="match status" value="1"/>
</dbReference>
<evidence type="ECO:0000259" key="17">
    <source>
        <dbReference type="SMART" id="SM00859"/>
    </source>
</evidence>
<dbReference type="STRING" id="58114.SAMN05216270_1107"/>
<evidence type="ECO:0000256" key="12">
    <source>
        <dbReference type="ARBA" id="ARBA00023154"/>
    </source>
</evidence>
<dbReference type="OrthoDB" id="9805684at2"/>
<dbReference type="UniPathway" id="UPA00050">
    <property type="reaction ID" value="UER00463"/>
</dbReference>
<keyword evidence="19" id="KW-1185">Reference proteome</keyword>
<evidence type="ECO:0000256" key="4">
    <source>
        <dbReference type="ARBA" id="ARBA00010584"/>
    </source>
</evidence>
<evidence type="ECO:0000256" key="11">
    <source>
        <dbReference type="ARBA" id="ARBA00023002"/>
    </source>
</evidence>
<evidence type="ECO:0000256" key="7">
    <source>
        <dbReference type="ARBA" id="ARBA00022605"/>
    </source>
</evidence>
<evidence type="ECO:0000256" key="13">
    <source>
        <dbReference type="ARBA" id="ARBA00023167"/>
    </source>
</evidence>
<dbReference type="PANTHER" id="PTHR46278:SF2">
    <property type="entry name" value="ASPARTATE-SEMIALDEHYDE DEHYDROGENASE"/>
    <property type="match status" value="1"/>
</dbReference>
<dbReference type="InterPro" id="IPR000534">
    <property type="entry name" value="Semialdehyde_DH_NAD-bd"/>
</dbReference>
<feature type="active site" description="Acyl-thioester intermediate" evidence="16">
    <location>
        <position position="131"/>
    </location>
</feature>
<dbReference type="AlphaFoldDB" id="A0A1G6Z2T2"/>
<keyword evidence="10" id="KW-0220">Diaminopimelate biosynthesis</keyword>
<accession>A0A1G6Z2T2</accession>
<comment type="subunit">
    <text evidence="5">Homodimer.</text>
</comment>
<evidence type="ECO:0000256" key="8">
    <source>
        <dbReference type="ARBA" id="ARBA00022697"/>
    </source>
</evidence>
<evidence type="ECO:0000313" key="18">
    <source>
        <dbReference type="EMBL" id="SDD96603.1"/>
    </source>
</evidence>
<dbReference type="Pfam" id="PF02774">
    <property type="entry name" value="Semialdhyde_dhC"/>
    <property type="match status" value="1"/>
</dbReference>
<dbReference type="Gene3D" id="3.30.360.10">
    <property type="entry name" value="Dihydrodipicolinate Reductase, domain 2"/>
    <property type="match status" value="1"/>
</dbReference>
<dbReference type="GO" id="GO:0009086">
    <property type="term" value="P:methionine biosynthetic process"/>
    <property type="evidence" value="ECO:0007669"/>
    <property type="project" value="UniProtKB-UniRule"/>
</dbReference>